<dbReference type="NCBIfam" id="TIGR03344">
    <property type="entry name" value="VI_effect_Hcp1"/>
    <property type="match status" value="1"/>
</dbReference>
<dbReference type="AlphaFoldDB" id="A0AAE4FD04"/>
<evidence type="ECO:0000313" key="1">
    <source>
        <dbReference type="EMBL" id="MDS0898373.1"/>
    </source>
</evidence>
<reference evidence="1" key="1">
    <citation type="submission" date="2023-02" db="EMBL/GenBank/DDBJ databases">
        <title>Detection, antimicrobial susceptibility and genomic characterization of NDM-producing species of Morganellaceae, Yersiniaceae, and Enterobacteriaceae other than Klebsiella.</title>
        <authorList>
            <person name="Camargo C.H."/>
            <person name="Sacchi C.T."/>
            <person name="Campos K.R."/>
        </authorList>
    </citation>
    <scope>NUCLEOTIDE SEQUENCE</scope>
    <source>
        <strain evidence="1">1189_21</strain>
    </source>
</reference>
<comment type="caution">
    <text evidence="1">The sequence shown here is derived from an EMBL/GenBank/DDBJ whole genome shotgun (WGS) entry which is preliminary data.</text>
</comment>
<dbReference type="RefSeq" id="WP_071992708.1">
    <property type="nucleotide sequence ID" value="NZ_BFCJ01000147.1"/>
</dbReference>
<dbReference type="InterPro" id="IPR052947">
    <property type="entry name" value="T6SS_Hcp1_domain"/>
</dbReference>
<dbReference type="Gene3D" id="2.30.110.20">
    <property type="entry name" value="Hcp1-like"/>
    <property type="match status" value="1"/>
</dbReference>
<organism evidence="1 2">
    <name type="scientific">Morganella morganii</name>
    <name type="common">Proteus morganii</name>
    <dbReference type="NCBI Taxonomy" id="582"/>
    <lineage>
        <taxon>Bacteria</taxon>
        <taxon>Pseudomonadati</taxon>
        <taxon>Pseudomonadota</taxon>
        <taxon>Gammaproteobacteria</taxon>
        <taxon>Enterobacterales</taxon>
        <taxon>Morganellaceae</taxon>
        <taxon>Morganella</taxon>
    </lineage>
</organism>
<dbReference type="InterPro" id="IPR036624">
    <property type="entry name" value="Hcp1-lik_sf"/>
</dbReference>
<dbReference type="EMBL" id="JAPKIY010000016">
    <property type="protein sequence ID" value="MDS0898373.1"/>
    <property type="molecule type" value="Genomic_DNA"/>
</dbReference>
<accession>A0AAE4FD04</accession>
<dbReference type="InterPro" id="IPR008514">
    <property type="entry name" value="T6SS_Hcp"/>
</dbReference>
<dbReference type="PANTHER" id="PTHR34319">
    <property type="entry name" value="MAJOR EXPORTED PROTEIN"/>
    <property type="match status" value="1"/>
</dbReference>
<dbReference type="Pfam" id="PF05638">
    <property type="entry name" value="T6SS_HCP"/>
    <property type="match status" value="1"/>
</dbReference>
<evidence type="ECO:0000313" key="2">
    <source>
        <dbReference type="Proteomes" id="UP001182247"/>
    </source>
</evidence>
<name>A0AAE4FD04_MORMO</name>
<protein>
    <submittedName>
        <fullName evidence="1">Hcp family type VI secretion system effector</fullName>
    </submittedName>
</protein>
<dbReference type="Proteomes" id="UP001182247">
    <property type="component" value="Unassembled WGS sequence"/>
</dbReference>
<dbReference type="PANTHER" id="PTHR34319:SF7">
    <property type="entry name" value="HNH ENDONUCLEASE DOMAIN-CONTAINING PROTEIN"/>
    <property type="match status" value="1"/>
</dbReference>
<dbReference type="SUPFAM" id="SSF141452">
    <property type="entry name" value="Hcp1-like"/>
    <property type="match status" value="1"/>
</dbReference>
<sequence>MSYITYLKLTGSRQGLISAKCSTSESIGNRFQTGHEDEIQVLTLNHNISRSQNLSHHPVQFIKPIDMSSPLLGVSISSNEQLEAIFTCYRTNQNGRLELYYKLKLTKASIVDISSTYTNVTNSNGIIPHEKILLNYESISWEHITAGTSGYSIMENNIF</sequence>
<proteinExistence type="predicted"/>
<gene>
    <name evidence="1" type="ORF">OSC06_10355</name>
</gene>